<dbReference type="AlphaFoldDB" id="A0A0F9ULQ6"/>
<dbReference type="EMBL" id="LAZR01000129">
    <property type="protein sequence ID" value="KKN88382.1"/>
    <property type="molecule type" value="Genomic_DNA"/>
</dbReference>
<protein>
    <submittedName>
        <fullName evidence="2">Uncharacterized protein</fullName>
    </submittedName>
</protein>
<comment type="caution">
    <text evidence="2">The sequence shown here is derived from an EMBL/GenBank/DDBJ whole genome shotgun (WGS) entry which is preliminary data.</text>
</comment>
<proteinExistence type="predicted"/>
<sequence>MARETFPRKKPGDSLEASHVNKLSRVARRLSNFPIGSHQIGKQGGTFSGSGPYPHWTQAPVEITNKKIDSDDSENSGLYLCKIRYFDGEEWQLQDQEYQLDANSIKEKYEVEDIVTAYFSRQRGLWLPITFVAGIQSFIEVEGVTTTTIEKETGEDSYEVEFWLERSSGGPFTIVGGRTFFINAYHESEDISVTGVGFITFLAQHNEVFRLVVRVSEVLEDVSSVLGVMKFTSLDKDGITTSDTSAPDATVVGRLRAVAEVNNNDGELRWPKYEIQNTLEGVRIQTPKEETWTIEADVLITAVIQPSSASSASTSSISTSSQSDEVSSVSSISTSSPSSQSMSSISTSSSSGSSTSTSSQSPSSQSSLSSQSSTSSQSSISTSSSSISTSSQSDTGA</sequence>
<evidence type="ECO:0000313" key="2">
    <source>
        <dbReference type="EMBL" id="KKN88382.1"/>
    </source>
</evidence>
<gene>
    <name evidence="2" type="ORF">LCGC14_0249450</name>
</gene>
<reference evidence="2" key="1">
    <citation type="journal article" date="2015" name="Nature">
        <title>Complex archaea that bridge the gap between prokaryotes and eukaryotes.</title>
        <authorList>
            <person name="Spang A."/>
            <person name="Saw J.H."/>
            <person name="Jorgensen S.L."/>
            <person name="Zaremba-Niedzwiedzka K."/>
            <person name="Martijn J."/>
            <person name="Lind A.E."/>
            <person name="van Eijk R."/>
            <person name="Schleper C."/>
            <person name="Guy L."/>
            <person name="Ettema T.J."/>
        </authorList>
    </citation>
    <scope>NUCLEOTIDE SEQUENCE</scope>
</reference>
<feature type="region of interest" description="Disordered" evidence="1">
    <location>
        <begin position="310"/>
        <end position="397"/>
    </location>
</feature>
<name>A0A0F9ULQ6_9ZZZZ</name>
<evidence type="ECO:0000256" key="1">
    <source>
        <dbReference type="SAM" id="MobiDB-lite"/>
    </source>
</evidence>
<organism evidence="2">
    <name type="scientific">marine sediment metagenome</name>
    <dbReference type="NCBI Taxonomy" id="412755"/>
    <lineage>
        <taxon>unclassified sequences</taxon>
        <taxon>metagenomes</taxon>
        <taxon>ecological metagenomes</taxon>
    </lineage>
</organism>
<accession>A0A0F9ULQ6</accession>